<proteinExistence type="predicted"/>
<accession>A0A951Q957</accession>
<dbReference type="AlphaFoldDB" id="A0A951Q957"/>
<evidence type="ECO:0000313" key="2">
    <source>
        <dbReference type="Proteomes" id="UP000757435"/>
    </source>
</evidence>
<organism evidence="1 2">
    <name type="scientific">Drouetiella hepatica Uher 2000/2452</name>
    <dbReference type="NCBI Taxonomy" id="904376"/>
    <lineage>
        <taxon>Bacteria</taxon>
        <taxon>Bacillati</taxon>
        <taxon>Cyanobacteriota</taxon>
        <taxon>Cyanophyceae</taxon>
        <taxon>Oculatellales</taxon>
        <taxon>Oculatellaceae</taxon>
        <taxon>Drouetiella</taxon>
    </lineage>
</organism>
<reference evidence="1" key="2">
    <citation type="journal article" date="2022" name="Microbiol. Resour. Announc.">
        <title>Metagenome Sequencing to Explore Phylogenomics of Terrestrial Cyanobacteria.</title>
        <authorList>
            <person name="Ward R.D."/>
            <person name="Stajich J.E."/>
            <person name="Johansen J.R."/>
            <person name="Huntemann M."/>
            <person name="Clum A."/>
            <person name="Foster B."/>
            <person name="Foster B."/>
            <person name="Roux S."/>
            <person name="Palaniappan K."/>
            <person name="Varghese N."/>
            <person name="Mukherjee S."/>
            <person name="Reddy T.B.K."/>
            <person name="Daum C."/>
            <person name="Copeland A."/>
            <person name="Chen I.A."/>
            <person name="Ivanova N.N."/>
            <person name="Kyrpides N.C."/>
            <person name="Shapiro N."/>
            <person name="Eloe-Fadrosh E.A."/>
            <person name="Pietrasiak N."/>
        </authorList>
    </citation>
    <scope>NUCLEOTIDE SEQUENCE</scope>
    <source>
        <strain evidence="1">UHER 2000/2452</strain>
    </source>
</reference>
<evidence type="ECO:0000313" key="1">
    <source>
        <dbReference type="EMBL" id="MBW4658210.1"/>
    </source>
</evidence>
<dbReference type="EMBL" id="JAHHHD010000004">
    <property type="protein sequence ID" value="MBW4658210.1"/>
    <property type="molecule type" value="Genomic_DNA"/>
</dbReference>
<protein>
    <submittedName>
        <fullName evidence="1">Uncharacterized protein</fullName>
    </submittedName>
</protein>
<reference evidence="1" key="1">
    <citation type="submission" date="2021-05" db="EMBL/GenBank/DDBJ databases">
        <authorList>
            <person name="Pietrasiak N."/>
            <person name="Ward R."/>
            <person name="Stajich J.E."/>
            <person name="Kurbessoian T."/>
        </authorList>
    </citation>
    <scope>NUCLEOTIDE SEQUENCE</scope>
    <source>
        <strain evidence="1">UHER 2000/2452</strain>
    </source>
</reference>
<sequence length="77" mass="9131">MLTQNLDQQSIQYLSEILMYENISRDELIKSLLRDRWMSLQAEMSPPPKRKNSKETIAEFVRKKSAQPVNRDSYVSR</sequence>
<comment type="caution">
    <text evidence="1">The sequence shown here is derived from an EMBL/GenBank/DDBJ whole genome shotgun (WGS) entry which is preliminary data.</text>
</comment>
<dbReference type="Proteomes" id="UP000757435">
    <property type="component" value="Unassembled WGS sequence"/>
</dbReference>
<name>A0A951Q957_9CYAN</name>
<gene>
    <name evidence="1" type="ORF">KME15_06020</name>
</gene>